<dbReference type="InterPro" id="IPR000330">
    <property type="entry name" value="SNF2_N"/>
</dbReference>
<reference evidence="3" key="1">
    <citation type="submission" date="2021-05" db="EMBL/GenBank/DDBJ databases">
        <title>Molecular characterization for Shewanella algae harboring chromosomal blaOXA-55-like strains isolated from clinical and environment sample.</title>
        <authorList>
            <person name="Ohama Y."/>
            <person name="Aoki K."/>
            <person name="Harada S."/>
            <person name="Moriya K."/>
            <person name="Ishii Y."/>
            <person name="Tateda K."/>
        </authorList>
    </citation>
    <scope>NUCLEOTIDE SEQUENCE</scope>
    <source>
        <strain evidence="3">JCM 11563</strain>
    </source>
</reference>
<dbReference type="Gene3D" id="3.40.50.10810">
    <property type="entry name" value="Tandem AAA-ATPase domain"/>
    <property type="match status" value="2"/>
</dbReference>
<gene>
    <name evidence="3" type="ORF">TUM4438_10210</name>
</gene>
<evidence type="ECO:0000313" key="4">
    <source>
        <dbReference type="Proteomes" id="UP000887104"/>
    </source>
</evidence>
<keyword evidence="1" id="KW-0378">Hydrolase</keyword>
<dbReference type="Pfam" id="PF00176">
    <property type="entry name" value="SNF2-rel_dom"/>
    <property type="match status" value="1"/>
</dbReference>
<dbReference type="SUPFAM" id="SSF52540">
    <property type="entry name" value="P-loop containing nucleoside triphosphate hydrolases"/>
    <property type="match status" value="2"/>
</dbReference>
<dbReference type="InterPro" id="IPR027417">
    <property type="entry name" value="P-loop_NTPase"/>
</dbReference>
<proteinExistence type="predicted"/>
<dbReference type="InterPro" id="IPR001650">
    <property type="entry name" value="Helicase_C-like"/>
</dbReference>
<accession>A0ABQ4P5K5</accession>
<evidence type="ECO:0000313" key="3">
    <source>
        <dbReference type="EMBL" id="GIU42803.1"/>
    </source>
</evidence>
<keyword evidence="4" id="KW-1185">Reference proteome</keyword>
<sequence length="767" mass="86267">MTEQALDTHIPELNSSEMTTADNMISLTDFVNDFGDGLLANVERSYPARYQQPVPNRDMVLQCLKRVPFEAQAEAVQAVCTSLIDDNSLAAIINGEMGCGKTMMGIAVTAVMYAERKAQRILVLSPPHLVYKWRREIYDTVDNAKVWVLNGPDTLLSLLKVRAMAVAHDGPEYFILGRVRMRMGYNWKPTFKVKRKRHSVLSEATFEQEQAQHQWTHHVICPDCFTEIKDEDGNVYTPANFPTENQLTCQHCSSPLWSLHRKRADGSLEGTVKRSLMTLPTIGNVTAERLIQSFGVNDMAQALTDNIYELVNLLDHEGEFVFSDRQSERIERKLAKSQFAFGQGDYQASEFIKRYLPKGFFDLMMIDEAHEYKNGGSAQGQAMQVLASCSKQTLLLTGTLMGGYAEDLFYLLWRCMPNIMMADGYTYHNGRLGSAAMAFSQEHGIIKEIMKVSSEDNHKTAKGKNIRVSQTRAPGFGPLGVSRYVLPYTVFVKLKDMGDGILPAYDEYFEGVDLDDEMNERYRSLEIELLGRLRKALRAGDMTLLGVVMSVLLAWPDCCFRAENVLHPRTRETLAFVPSLFDDDTLTPKEERLIDLVSSNKRNGRRTLVYTAYTGKRDTASRLKLLLGINGIKSAVMRATVKTEDREDWILEQVDRGVDCIICNPELVKTGLDLLEFPSIIFMQTGYNVYTLMQAARRSWRIGQTEPVDVTFLGYNNTAQMTCLELMAKKIAVTQSTSGDMPDNGLDALNSDGDSIEVALAKKLLNA</sequence>
<dbReference type="EMBL" id="BPEY01000012">
    <property type="protein sequence ID" value="GIU42803.1"/>
    <property type="molecule type" value="Genomic_DNA"/>
</dbReference>
<dbReference type="InterPro" id="IPR038718">
    <property type="entry name" value="SNF2-like_sf"/>
</dbReference>
<evidence type="ECO:0000259" key="2">
    <source>
        <dbReference type="SMART" id="SM00487"/>
    </source>
</evidence>
<dbReference type="RefSeq" id="WP_220780108.1">
    <property type="nucleotide sequence ID" value="NZ_BPEY01000012.1"/>
</dbReference>
<protein>
    <recommendedName>
        <fullName evidence="2">Helicase ATP-binding domain-containing protein</fullName>
    </recommendedName>
</protein>
<keyword evidence="1" id="KW-0347">Helicase</keyword>
<dbReference type="InterPro" id="IPR014001">
    <property type="entry name" value="Helicase_ATP-bd"/>
</dbReference>
<dbReference type="Pfam" id="PF00271">
    <property type="entry name" value="Helicase_C"/>
    <property type="match status" value="1"/>
</dbReference>
<feature type="domain" description="Helicase ATP-binding" evidence="2">
    <location>
        <begin position="64"/>
        <end position="433"/>
    </location>
</feature>
<keyword evidence="1" id="KW-0547">Nucleotide-binding</keyword>
<name>A0ABQ4P5K5_9GAMM</name>
<evidence type="ECO:0000256" key="1">
    <source>
        <dbReference type="ARBA" id="ARBA00022806"/>
    </source>
</evidence>
<dbReference type="Proteomes" id="UP000887104">
    <property type="component" value="Unassembled WGS sequence"/>
</dbReference>
<dbReference type="SMART" id="SM00487">
    <property type="entry name" value="DEXDc"/>
    <property type="match status" value="1"/>
</dbReference>
<dbReference type="PANTHER" id="PTHR10799">
    <property type="entry name" value="SNF2/RAD54 HELICASE FAMILY"/>
    <property type="match status" value="1"/>
</dbReference>
<comment type="caution">
    <text evidence="3">The sequence shown here is derived from an EMBL/GenBank/DDBJ whole genome shotgun (WGS) entry which is preliminary data.</text>
</comment>
<organism evidence="3 4">
    <name type="scientific">Shewanella sairae</name>
    <dbReference type="NCBI Taxonomy" id="190310"/>
    <lineage>
        <taxon>Bacteria</taxon>
        <taxon>Pseudomonadati</taxon>
        <taxon>Pseudomonadota</taxon>
        <taxon>Gammaproteobacteria</taxon>
        <taxon>Alteromonadales</taxon>
        <taxon>Shewanellaceae</taxon>
        <taxon>Shewanella</taxon>
    </lineage>
</organism>
<dbReference type="Gene3D" id="3.40.50.300">
    <property type="entry name" value="P-loop containing nucleotide triphosphate hydrolases"/>
    <property type="match status" value="1"/>
</dbReference>
<keyword evidence="1" id="KW-0067">ATP-binding</keyword>